<dbReference type="GO" id="GO:0005737">
    <property type="term" value="C:cytoplasm"/>
    <property type="evidence" value="ECO:0007669"/>
    <property type="project" value="TreeGrafter"/>
</dbReference>
<dbReference type="InterPro" id="IPR023393">
    <property type="entry name" value="START-like_dom_sf"/>
</dbReference>
<comment type="caution">
    <text evidence="5">The sequence shown here is derived from an EMBL/GenBank/DDBJ whole genome shotgun (WGS) entry which is preliminary data.</text>
</comment>
<dbReference type="PANTHER" id="PTHR31213:SF55">
    <property type="entry name" value="STRESS-INDUCED PROTEIN SAM22"/>
    <property type="match status" value="1"/>
</dbReference>
<keyword evidence="6" id="KW-1185">Reference proteome</keyword>
<dbReference type="CDD" id="cd07816">
    <property type="entry name" value="Bet_v1-like"/>
    <property type="match status" value="1"/>
</dbReference>
<dbReference type="GO" id="GO:0010427">
    <property type="term" value="F:abscisic acid binding"/>
    <property type="evidence" value="ECO:0007669"/>
    <property type="project" value="InterPro"/>
</dbReference>
<dbReference type="GO" id="GO:0009738">
    <property type="term" value="P:abscisic acid-activated signaling pathway"/>
    <property type="evidence" value="ECO:0007669"/>
    <property type="project" value="InterPro"/>
</dbReference>
<dbReference type="InterPro" id="IPR024949">
    <property type="entry name" value="Bet_v_I_allergen"/>
</dbReference>
<dbReference type="GO" id="GO:0038023">
    <property type="term" value="F:signaling receptor activity"/>
    <property type="evidence" value="ECO:0007669"/>
    <property type="project" value="InterPro"/>
</dbReference>
<dbReference type="Pfam" id="PF00407">
    <property type="entry name" value="Bet_v_1"/>
    <property type="match status" value="1"/>
</dbReference>
<dbReference type="Gene3D" id="3.30.530.20">
    <property type="match status" value="1"/>
</dbReference>
<keyword evidence="3" id="KW-0568">Pathogenesis-related protein</keyword>
<comment type="similarity">
    <text evidence="1">Belongs to the BetVI family.</text>
</comment>
<dbReference type="SMART" id="SM01037">
    <property type="entry name" value="Bet_v_1"/>
    <property type="match status" value="1"/>
</dbReference>
<evidence type="ECO:0000313" key="6">
    <source>
        <dbReference type="Proteomes" id="UP000467840"/>
    </source>
</evidence>
<evidence type="ECO:0000256" key="3">
    <source>
        <dbReference type="ARBA" id="ARBA00023265"/>
    </source>
</evidence>
<organism evidence="5 6">
    <name type="scientific">Hevea brasiliensis</name>
    <name type="common">Para rubber tree</name>
    <name type="synonym">Siphonia brasiliensis</name>
    <dbReference type="NCBI Taxonomy" id="3981"/>
    <lineage>
        <taxon>Eukaryota</taxon>
        <taxon>Viridiplantae</taxon>
        <taxon>Streptophyta</taxon>
        <taxon>Embryophyta</taxon>
        <taxon>Tracheophyta</taxon>
        <taxon>Spermatophyta</taxon>
        <taxon>Magnoliopsida</taxon>
        <taxon>eudicotyledons</taxon>
        <taxon>Gunneridae</taxon>
        <taxon>Pentapetalae</taxon>
        <taxon>rosids</taxon>
        <taxon>fabids</taxon>
        <taxon>Malpighiales</taxon>
        <taxon>Euphorbiaceae</taxon>
        <taxon>Crotonoideae</taxon>
        <taxon>Micrandreae</taxon>
        <taxon>Hevea</taxon>
    </lineage>
</organism>
<dbReference type="InterPro" id="IPR050279">
    <property type="entry name" value="Plant_def-hormone_signal"/>
</dbReference>
<dbReference type="EMBL" id="JAAGAX010000016">
    <property type="protein sequence ID" value="KAF2289129.1"/>
    <property type="molecule type" value="Genomic_DNA"/>
</dbReference>
<evidence type="ECO:0000256" key="2">
    <source>
        <dbReference type="ARBA" id="ARBA00022821"/>
    </source>
</evidence>
<protein>
    <recommendedName>
        <fullName evidence="4">Bet v I/Major latex protein domain-containing protein</fullName>
    </recommendedName>
</protein>
<dbReference type="FunFam" id="3.30.530.20:FF:000007">
    <property type="entry name" value="Major pollen allergen Bet v 1-A"/>
    <property type="match status" value="1"/>
</dbReference>
<reference evidence="5 6" key="1">
    <citation type="journal article" date="2020" name="Mol. Plant">
        <title>The Chromosome-Based Rubber Tree Genome Provides New Insights into Spurge Genome Evolution and Rubber Biosynthesis.</title>
        <authorList>
            <person name="Liu J."/>
            <person name="Shi C."/>
            <person name="Shi C.C."/>
            <person name="Li W."/>
            <person name="Zhang Q.J."/>
            <person name="Zhang Y."/>
            <person name="Li K."/>
            <person name="Lu H.F."/>
            <person name="Shi C."/>
            <person name="Zhu S.T."/>
            <person name="Xiao Z.Y."/>
            <person name="Nan H."/>
            <person name="Yue Y."/>
            <person name="Zhu X.G."/>
            <person name="Wu Y."/>
            <person name="Hong X.N."/>
            <person name="Fan G.Y."/>
            <person name="Tong Y."/>
            <person name="Zhang D."/>
            <person name="Mao C.L."/>
            <person name="Liu Y.L."/>
            <person name="Hao S.J."/>
            <person name="Liu W.Q."/>
            <person name="Lv M.Q."/>
            <person name="Zhang H.B."/>
            <person name="Liu Y."/>
            <person name="Hu-Tang G.R."/>
            <person name="Wang J.P."/>
            <person name="Wang J.H."/>
            <person name="Sun Y.H."/>
            <person name="Ni S.B."/>
            <person name="Chen W.B."/>
            <person name="Zhang X.C."/>
            <person name="Jiao Y.N."/>
            <person name="Eichler E.E."/>
            <person name="Li G.H."/>
            <person name="Liu X."/>
            <person name="Gao L.Z."/>
        </authorList>
    </citation>
    <scope>NUCLEOTIDE SEQUENCE [LARGE SCALE GENOMIC DNA]</scope>
    <source>
        <strain evidence="6">cv. GT1</strain>
        <tissue evidence="5">Leaf</tissue>
    </source>
</reference>
<keyword evidence="2" id="KW-0611">Plant defense</keyword>
<dbReference type="Proteomes" id="UP000467840">
    <property type="component" value="Chromosome 8"/>
</dbReference>
<evidence type="ECO:0000259" key="4">
    <source>
        <dbReference type="SMART" id="SM01037"/>
    </source>
</evidence>
<feature type="domain" description="Bet v I/Major latex protein" evidence="4">
    <location>
        <begin position="1"/>
        <end position="139"/>
    </location>
</feature>
<proteinExistence type="inferred from homology"/>
<gene>
    <name evidence="5" type="ORF">GH714_029033</name>
</gene>
<dbReference type="PRINTS" id="PR00634">
    <property type="entry name" value="BETALLERGEN"/>
</dbReference>
<evidence type="ECO:0000313" key="5">
    <source>
        <dbReference type="EMBL" id="KAF2289129.1"/>
    </source>
</evidence>
<dbReference type="InterPro" id="IPR000916">
    <property type="entry name" value="Bet_v_I/MLP"/>
</dbReference>
<dbReference type="GO" id="GO:0004864">
    <property type="term" value="F:protein phosphatase inhibitor activity"/>
    <property type="evidence" value="ECO:0007669"/>
    <property type="project" value="InterPro"/>
</dbReference>
<dbReference type="PANTHER" id="PTHR31213">
    <property type="entry name" value="OS08G0374000 PROTEIN-RELATED"/>
    <property type="match status" value="1"/>
</dbReference>
<name>A0A6A6KNV8_HEVBR</name>
<dbReference type="AlphaFoldDB" id="A0A6A6KNV8"/>
<dbReference type="GO" id="GO:0005634">
    <property type="term" value="C:nucleus"/>
    <property type="evidence" value="ECO:0007669"/>
    <property type="project" value="TreeGrafter"/>
</dbReference>
<dbReference type="SUPFAM" id="SSF55961">
    <property type="entry name" value="Bet v1-like"/>
    <property type="match status" value="1"/>
</dbReference>
<sequence length="169" mass="18912">MGVLTYETEVATGIPPTKMFKVFVLDADNIIPQILPQAIKSIEILEGNGGPGTIKKTTFAEGNEFKYVKNKIEAIDKDNFTYSYTSIEGEPWIDTLEKVYYEVKIVPSADGGSICKTTSKYYSKVIVRSMKPLSRLVKKKSWECSRLLKPISWQILVPTTKNPIIIVGS</sequence>
<evidence type="ECO:0000256" key="1">
    <source>
        <dbReference type="ARBA" id="ARBA00009744"/>
    </source>
</evidence>
<dbReference type="GO" id="GO:0006952">
    <property type="term" value="P:defense response"/>
    <property type="evidence" value="ECO:0007669"/>
    <property type="project" value="UniProtKB-KW"/>
</dbReference>
<accession>A0A6A6KNV8</accession>